<feature type="domain" description="Methyltransferase small" evidence="6">
    <location>
        <begin position="115"/>
        <end position="202"/>
    </location>
</feature>
<dbReference type="PROSITE" id="PS00092">
    <property type="entry name" value="N6_MTASE"/>
    <property type="match status" value="1"/>
</dbReference>
<dbReference type="Pfam" id="PF05175">
    <property type="entry name" value="MTS"/>
    <property type="match status" value="1"/>
</dbReference>
<dbReference type="CDD" id="cd02440">
    <property type="entry name" value="AdoMet_MTases"/>
    <property type="match status" value="1"/>
</dbReference>
<dbReference type="Gene3D" id="1.10.8.10">
    <property type="entry name" value="DNA helicase RuvA subunit, C-terminal domain"/>
    <property type="match status" value="1"/>
</dbReference>
<dbReference type="InterPro" id="IPR002052">
    <property type="entry name" value="DNA_methylase_N6_adenine_CS"/>
</dbReference>
<dbReference type="GO" id="GO:0102559">
    <property type="term" value="F:peptide chain release factor N(5)-glutamine methyltransferase activity"/>
    <property type="evidence" value="ECO:0007669"/>
    <property type="project" value="UniProtKB-EC"/>
</dbReference>
<accession>A0A4Q7DK45</accession>
<evidence type="ECO:0000256" key="5">
    <source>
        <dbReference type="ARBA" id="ARBA00048391"/>
    </source>
</evidence>
<organism evidence="8 9">
    <name type="scientific">Candidatus Finniella inopinata</name>
    <dbReference type="NCBI Taxonomy" id="1696036"/>
    <lineage>
        <taxon>Bacteria</taxon>
        <taxon>Pseudomonadati</taxon>
        <taxon>Pseudomonadota</taxon>
        <taxon>Alphaproteobacteria</taxon>
        <taxon>Holosporales</taxon>
        <taxon>Candidatus Paracaedibacteraceae</taxon>
        <taxon>Candidatus Finniella</taxon>
    </lineage>
</organism>
<comment type="caution">
    <text evidence="8">The sequence shown here is derived from an EMBL/GenBank/DDBJ whole genome shotgun (WGS) entry which is preliminary data.</text>
</comment>
<proteinExistence type="predicted"/>
<feature type="domain" description="Release factor glutamine methyltransferase N-terminal" evidence="7">
    <location>
        <begin position="21"/>
        <end position="87"/>
    </location>
</feature>
<dbReference type="PANTHER" id="PTHR18895">
    <property type="entry name" value="HEMK METHYLTRANSFERASE"/>
    <property type="match status" value="1"/>
</dbReference>
<name>A0A4Q7DK45_9PROT</name>
<dbReference type="InterPro" id="IPR007848">
    <property type="entry name" value="Small_mtfrase_dom"/>
</dbReference>
<evidence type="ECO:0000256" key="4">
    <source>
        <dbReference type="ARBA" id="ARBA00022691"/>
    </source>
</evidence>
<keyword evidence="9" id="KW-1185">Reference proteome</keyword>
<evidence type="ECO:0000256" key="1">
    <source>
        <dbReference type="ARBA" id="ARBA00012771"/>
    </source>
</evidence>
<dbReference type="InterPro" id="IPR040758">
    <property type="entry name" value="PrmC_N"/>
</dbReference>
<evidence type="ECO:0000256" key="2">
    <source>
        <dbReference type="ARBA" id="ARBA00022603"/>
    </source>
</evidence>
<dbReference type="Proteomes" id="UP000293550">
    <property type="component" value="Unassembled WGS sequence"/>
</dbReference>
<dbReference type="Gene3D" id="3.40.50.150">
    <property type="entry name" value="Vaccinia Virus protein VP39"/>
    <property type="match status" value="1"/>
</dbReference>
<keyword evidence="3 8" id="KW-0808">Transferase</keyword>
<dbReference type="EMBL" id="SCFB01000004">
    <property type="protein sequence ID" value="RZI46424.1"/>
    <property type="molecule type" value="Genomic_DNA"/>
</dbReference>
<dbReference type="InterPro" id="IPR019874">
    <property type="entry name" value="RF_methyltr_PrmC"/>
</dbReference>
<dbReference type="InterPro" id="IPR050320">
    <property type="entry name" value="N5-glutamine_MTase"/>
</dbReference>
<evidence type="ECO:0000313" key="9">
    <source>
        <dbReference type="Proteomes" id="UP000293550"/>
    </source>
</evidence>
<protein>
    <recommendedName>
        <fullName evidence="1">peptide chain release factor N(5)-glutamine methyltransferase</fullName>
        <ecNumber evidence="1">2.1.1.297</ecNumber>
    </recommendedName>
</protein>
<dbReference type="InterPro" id="IPR029063">
    <property type="entry name" value="SAM-dependent_MTases_sf"/>
</dbReference>
<dbReference type="GO" id="GO:0032259">
    <property type="term" value="P:methylation"/>
    <property type="evidence" value="ECO:0007669"/>
    <property type="project" value="UniProtKB-KW"/>
</dbReference>
<dbReference type="InterPro" id="IPR004556">
    <property type="entry name" value="HemK-like"/>
</dbReference>
<keyword evidence="2 8" id="KW-0489">Methyltransferase</keyword>
<dbReference type="NCBIfam" id="TIGR03534">
    <property type="entry name" value="RF_mod_PrmC"/>
    <property type="match status" value="1"/>
</dbReference>
<evidence type="ECO:0000259" key="6">
    <source>
        <dbReference type="Pfam" id="PF05175"/>
    </source>
</evidence>
<evidence type="ECO:0000256" key="3">
    <source>
        <dbReference type="ARBA" id="ARBA00022679"/>
    </source>
</evidence>
<dbReference type="SUPFAM" id="SSF53335">
    <property type="entry name" value="S-adenosyl-L-methionine-dependent methyltransferases"/>
    <property type="match status" value="1"/>
</dbReference>
<comment type="catalytic activity">
    <reaction evidence="5">
        <text>L-glutaminyl-[peptide chain release factor] + S-adenosyl-L-methionine = N(5)-methyl-L-glutaminyl-[peptide chain release factor] + S-adenosyl-L-homocysteine + H(+)</text>
        <dbReference type="Rhea" id="RHEA:42896"/>
        <dbReference type="Rhea" id="RHEA-COMP:10271"/>
        <dbReference type="Rhea" id="RHEA-COMP:10272"/>
        <dbReference type="ChEBI" id="CHEBI:15378"/>
        <dbReference type="ChEBI" id="CHEBI:30011"/>
        <dbReference type="ChEBI" id="CHEBI:57856"/>
        <dbReference type="ChEBI" id="CHEBI:59789"/>
        <dbReference type="ChEBI" id="CHEBI:61891"/>
        <dbReference type="EC" id="2.1.1.297"/>
    </reaction>
</comment>
<gene>
    <name evidence="8" type="primary">prmC</name>
    <name evidence="8" type="ORF">EQU50_02205</name>
</gene>
<keyword evidence="4" id="KW-0949">S-adenosyl-L-methionine</keyword>
<dbReference type="Pfam" id="PF17827">
    <property type="entry name" value="PrmC_N"/>
    <property type="match status" value="1"/>
</dbReference>
<evidence type="ECO:0000313" key="8">
    <source>
        <dbReference type="EMBL" id="RZI46424.1"/>
    </source>
</evidence>
<dbReference type="GO" id="GO:0003676">
    <property type="term" value="F:nucleic acid binding"/>
    <property type="evidence" value="ECO:0007669"/>
    <property type="project" value="InterPro"/>
</dbReference>
<dbReference type="EC" id="2.1.1.297" evidence="1"/>
<evidence type="ECO:0000259" key="7">
    <source>
        <dbReference type="Pfam" id="PF17827"/>
    </source>
</evidence>
<dbReference type="NCBIfam" id="TIGR00536">
    <property type="entry name" value="hemK_fam"/>
    <property type="match status" value="1"/>
</dbReference>
<dbReference type="OrthoDB" id="9800643at2"/>
<reference evidence="8 9" key="1">
    <citation type="submission" date="2018-10" db="EMBL/GenBank/DDBJ databases">
        <title>An updated phylogeny of the Alphaproteobacteria reveals that the parasitic Rickettsiales and Holosporales have independent origins.</title>
        <authorList>
            <person name="Munoz-Gomez S.A."/>
            <person name="Hess S."/>
            <person name="Burger G."/>
            <person name="Lang B.F."/>
            <person name="Susko E."/>
            <person name="Slamovits C.H."/>
            <person name="Roger A.J."/>
        </authorList>
    </citation>
    <scope>NUCLEOTIDE SEQUENCE [LARGE SCALE GENOMIC DNA]</scope>
    <source>
        <strain evidence="8">HOLO01</strain>
    </source>
</reference>
<dbReference type="PANTHER" id="PTHR18895:SF74">
    <property type="entry name" value="MTRF1L RELEASE FACTOR GLUTAMINE METHYLTRANSFERASE"/>
    <property type="match status" value="1"/>
</dbReference>
<sequence length="295" mass="32544">MTRFVKRKRHCCGLRAFSKDLQTLISQLQAAGIDNPRRELTLLIAFLQNRSYTDVFFEPAISGEDFDRLVPLVQRRCNNEPLSKIIGQREFWSLPFKVTADTLDPRPDSETLIQAVLEHFPDHDIPLTIIDFGTGTGCLFLSLLSEYPNSLGVGVDISDAALAVAQQNAGRLGLDQRASFIKGNWAEGMQGTFDVLISNPPYIGLNDLLEDSVKQYDPHQALYAGEDGLAAYRALLPQLPALMHPYSLAFLEIGLGQGDTVRWVAKQAGLVFLATYPDLSGIERVVVFGKSGPGH</sequence>
<dbReference type="AlphaFoldDB" id="A0A4Q7DK45"/>